<dbReference type="PANTHER" id="PTHR45861">
    <property type="entry name" value="DNA POLYMERASE ALPHA CATALYTIC SUBUNIT"/>
    <property type="match status" value="1"/>
</dbReference>
<evidence type="ECO:0000259" key="1">
    <source>
        <dbReference type="Pfam" id="PF03104"/>
    </source>
</evidence>
<dbReference type="PANTHER" id="PTHR45861:SF1">
    <property type="entry name" value="DNA POLYMERASE ALPHA CATALYTIC SUBUNIT"/>
    <property type="match status" value="1"/>
</dbReference>
<reference evidence="2 3" key="1">
    <citation type="journal article" date="2018" name="Mol. Biol. Evol.">
        <title>Analysis of the draft genome of the red seaweed Gracilariopsis chorda provides insights into genome size evolution in Rhodophyta.</title>
        <authorList>
            <person name="Lee J."/>
            <person name="Yang E.C."/>
            <person name="Graf L."/>
            <person name="Yang J.H."/>
            <person name="Qiu H."/>
            <person name="Zel Zion U."/>
            <person name="Chan C.X."/>
            <person name="Stephens T.G."/>
            <person name="Weber A.P.M."/>
            <person name="Boo G.H."/>
            <person name="Boo S.M."/>
            <person name="Kim K.M."/>
            <person name="Shin Y."/>
            <person name="Jung M."/>
            <person name="Lee S.J."/>
            <person name="Yim H.S."/>
            <person name="Lee J.H."/>
            <person name="Bhattacharya D."/>
            <person name="Yoon H.S."/>
        </authorList>
    </citation>
    <scope>NUCLEOTIDE SEQUENCE [LARGE SCALE GENOMIC DNA]</scope>
    <source>
        <strain evidence="2 3">SKKU-2015</strain>
        <tissue evidence="2">Whole body</tissue>
    </source>
</reference>
<sequence length="145" mass="15952">MIPGPFVREVPLNGPLYFVALEPGGACGTRDFVLVRQPDGMSLPFGFSDHARSVLARSGGVEVLSSGSALLNNFLTLLLRVDPDLIIGHRPLGLGLDVLLTRMNTNLCQEWSRFGHLIKRRNLSRAIHLNNEIFPGSRAMYVRGD</sequence>
<dbReference type="GO" id="GO:1902975">
    <property type="term" value="P:mitotic DNA replication initiation"/>
    <property type="evidence" value="ECO:0007669"/>
    <property type="project" value="TreeGrafter"/>
</dbReference>
<dbReference type="Proteomes" id="UP000247409">
    <property type="component" value="Unassembled WGS sequence"/>
</dbReference>
<dbReference type="GO" id="GO:0003887">
    <property type="term" value="F:DNA-directed DNA polymerase activity"/>
    <property type="evidence" value="ECO:0007669"/>
    <property type="project" value="TreeGrafter"/>
</dbReference>
<dbReference type="GO" id="GO:0006272">
    <property type="term" value="P:leading strand elongation"/>
    <property type="evidence" value="ECO:0007669"/>
    <property type="project" value="TreeGrafter"/>
</dbReference>
<dbReference type="AlphaFoldDB" id="A0A2V3IL70"/>
<dbReference type="InterPro" id="IPR006133">
    <property type="entry name" value="DNA-dir_DNA_pol_B_exonuc"/>
</dbReference>
<dbReference type="GO" id="GO:0003697">
    <property type="term" value="F:single-stranded DNA binding"/>
    <property type="evidence" value="ECO:0007669"/>
    <property type="project" value="TreeGrafter"/>
</dbReference>
<accession>A0A2V3IL70</accession>
<dbReference type="GO" id="GO:0006273">
    <property type="term" value="P:lagging strand elongation"/>
    <property type="evidence" value="ECO:0007669"/>
    <property type="project" value="TreeGrafter"/>
</dbReference>
<evidence type="ECO:0000313" key="3">
    <source>
        <dbReference type="Proteomes" id="UP000247409"/>
    </source>
</evidence>
<evidence type="ECO:0000313" key="2">
    <source>
        <dbReference type="EMBL" id="PXF42826.1"/>
    </source>
</evidence>
<dbReference type="STRING" id="448386.A0A2V3IL70"/>
<dbReference type="Gene3D" id="3.30.420.10">
    <property type="entry name" value="Ribonuclease H-like superfamily/Ribonuclease H"/>
    <property type="match status" value="1"/>
</dbReference>
<dbReference type="Pfam" id="PF03104">
    <property type="entry name" value="DNA_pol_B_exo1"/>
    <property type="match status" value="1"/>
</dbReference>
<dbReference type="OrthoDB" id="6755010at2759"/>
<dbReference type="GO" id="GO:0003682">
    <property type="term" value="F:chromatin binding"/>
    <property type="evidence" value="ECO:0007669"/>
    <property type="project" value="TreeGrafter"/>
</dbReference>
<dbReference type="InterPro" id="IPR036397">
    <property type="entry name" value="RNaseH_sf"/>
</dbReference>
<dbReference type="InterPro" id="IPR012337">
    <property type="entry name" value="RNaseH-like_sf"/>
</dbReference>
<dbReference type="GO" id="GO:0005658">
    <property type="term" value="C:alpha DNA polymerase:primase complex"/>
    <property type="evidence" value="ECO:0007669"/>
    <property type="project" value="TreeGrafter"/>
</dbReference>
<comment type="caution">
    <text evidence="2">The sequence shown here is derived from an EMBL/GenBank/DDBJ whole genome shotgun (WGS) entry which is preliminary data.</text>
</comment>
<dbReference type="GO" id="GO:0003688">
    <property type="term" value="F:DNA replication origin binding"/>
    <property type="evidence" value="ECO:0007669"/>
    <property type="project" value="TreeGrafter"/>
</dbReference>
<dbReference type="SUPFAM" id="SSF53098">
    <property type="entry name" value="Ribonuclease H-like"/>
    <property type="match status" value="1"/>
</dbReference>
<gene>
    <name evidence="2" type="ORF">BWQ96_07420</name>
</gene>
<dbReference type="EMBL" id="NBIV01000148">
    <property type="protein sequence ID" value="PXF42826.1"/>
    <property type="molecule type" value="Genomic_DNA"/>
</dbReference>
<protein>
    <submittedName>
        <fullName evidence="2">DNA polymerase alpha catalytic subunit</fullName>
    </submittedName>
</protein>
<keyword evidence="3" id="KW-1185">Reference proteome</keyword>
<feature type="domain" description="DNA-directed DNA polymerase family B exonuclease" evidence="1">
    <location>
        <begin position="61"/>
        <end position="125"/>
    </location>
</feature>
<name>A0A2V3IL70_9FLOR</name>
<proteinExistence type="predicted"/>
<organism evidence="2 3">
    <name type="scientific">Gracilariopsis chorda</name>
    <dbReference type="NCBI Taxonomy" id="448386"/>
    <lineage>
        <taxon>Eukaryota</taxon>
        <taxon>Rhodophyta</taxon>
        <taxon>Florideophyceae</taxon>
        <taxon>Rhodymeniophycidae</taxon>
        <taxon>Gracilariales</taxon>
        <taxon>Gracilariaceae</taxon>
        <taxon>Gracilariopsis</taxon>
    </lineage>
</organism>